<dbReference type="CDD" id="cd00082">
    <property type="entry name" value="HisKA"/>
    <property type="match status" value="1"/>
</dbReference>
<proteinExistence type="predicted"/>
<evidence type="ECO:0000256" key="3">
    <source>
        <dbReference type="ARBA" id="ARBA00012438"/>
    </source>
</evidence>
<keyword evidence="12" id="KW-1133">Transmembrane helix</keyword>
<keyword evidence="9" id="KW-0067">ATP-binding</keyword>
<name>A0ABS6G2C2_9FIRM</name>
<evidence type="ECO:0000256" key="1">
    <source>
        <dbReference type="ARBA" id="ARBA00000085"/>
    </source>
</evidence>
<evidence type="ECO:0000256" key="8">
    <source>
        <dbReference type="ARBA" id="ARBA00022777"/>
    </source>
</evidence>
<sequence>MIQLKIRNISKPYGELVIKLKTNKTRRNDYLAFKRKIFFKVLILILASVGFLMLLSSVLRGHFGNWIVDFLRNTFYLSDSDAVIIHQYIFRNNRDKIMLVLSGIFFLIIFQFAISWVTRYFDEIDKGMDDLMKGSDDEIELSPEMSFMETKLNMFKHILEKRERDAKQAEQRKNDLVVYLAHDIKTPLTSVIGYLDLMSEIPDMPIEQRAKYMEITLEKANRLEKLINEFFEITRYNLQTIVLDKKDFNLSYMLFQMADEFYPMLSEKKQEVVVNAEDDIMLCGDSDKLARVFNNVFKNAIAYGDKNSKIIIDVYKQSHNAIITFKNYGKSIPPQKLDSIFEKFYRLDESRGTDTGNAGLGLAIAKEIVILHEGEIHAESNDDYTIFHIKIPGVINS</sequence>
<comment type="subcellular location">
    <subcellularLocation>
        <location evidence="2">Cell membrane</location>
        <topology evidence="2">Multi-pass membrane protein</topology>
    </subcellularLocation>
</comment>
<dbReference type="PROSITE" id="PS50109">
    <property type="entry name" value="HIS_KIN"/>
    <property type="match status" value="1"/>
</dbReference>
<keyword evidence="7" id="KW-0547">Nucleotide-binding</keyword>
<dbReference type="PANTHER" id="PTHR45528">
    <property type="entry name" value="SENSOR HISTIDINE KINASE CPXA"/>
    <property type="match status" value="1"/>
</dbReference>
<dbReference type="PANTHER" id="PTHR45528:SF1">
    <property type="entry name" value="SENSOR HISTIDINE KINASE CPXA"/>
    <property type="match status" value="1"/>
</dbReference>
<evidence type="ECO:0000256" key="12">
    <source>
        <dbReference type="SAM" id="Phobius"/>
    </source>
</evidence>
<dbReference type="SMART" id="SM00388">
    <property type="entry name" value="HisKA"/>
    <property type="match status" value="1"/>
</dbReference>
<feature type="transmembrane region" description="Helical" evidence="12">
    <location>
        <begin position="97"/>
        <end position="118"/>
    </location>
</feature>
<protein>
    <recommendedName>
        <fullName evidence="3">histidine kinase</fullName>
        <ecNumber evidence="3">2.7.13.3</ecNumber>
    </recommendedName>
</protein>
<dbReference type="Proteomes" id="UP000779508">
    <property type="component" value="Unassembled WGS sequence"/>
</dbReference>
<evidence type="ECO:0000256" key="5">
    <source>
        <dbReference type="ARBA" id="ARBA00022553"/>
    </source>
</evidence>
<dbReference type="GO" id="GO:0016301">
    <property type="term" value="F:kinase activity"/>
    <property type="evidence" value="ECO:0007669"/>
    <property type="project" value="UniProtKB-KW"/>
</dbReference>
<keyword evidence="10" id="KW-0902">Two-component regulatory system</keyword>
<evidence type="ECO:0000256" key="4">
    <source>
        <dbReference type="ARBA" id="ARBA00022475"/>
    </source>
</evidence>
<evidence type="ECO:0000256" key="10">
    <source>
        <dbReference type="ARBA" id="ARBA00023012"/>
    </source>
</evidence>
<dbReference type="InterPro" id="IPR003594">
    <property type="entry name" value="HATPase_dom"/>
</dbReference>
<comment type="catalytic activity">
    <reaction evidence="1">
        <text>ATP + protein L-histidine = ADP + protein N-phospho-L-histidine.</text>
        <dbReference type="EC" id="2.7.13.3"/>
    </reaction>
</comment>
<accession>A0ABS6G2C2</accession>
<dbReference type="Pfam" id="PF00512">
    <property type="entry name" value="HisKA"/>
    <property type="match status" value="1"/>
</dbReference>
<dbReference type="EC" id="2.7.13.3" evidence="3"/>
<keyword evidence="8 14" id="KW-0418">Kinase</keyword>
<keyword evidence="6" id="KW-0808">Transferase</keyword>
<evidence type="ECO:0000256" key="6">
    <source>
        <dbReference type="ARBA" id="ARBA00022679"/>
    </source>
</evidence>
<evidence type="ECO:0000313" key="14">
    <source>
        <dbReference type="EMBL" id="MBU5676339.1"/>
    </source>
</evidence>
<dbReference type="InterPro" id="IPR050398">
    <property type="entry name" value="HssS/ArlS-like"/>
</dbReference>
<feature type="domain" description="Histidine kinase" evidence="13">
    <location>
        <begin position="179"/>
        <end position="395"/>
    </location>
</feature>
<evidence type="ECO:0000256" key="9">
    <source>
        <dbReference type="ARBA" id="ARBA00022840"/>
    </source>
</evidence>
<evidence type="ECO:0000259" key="13">
    <source>
        <dbReference type="PROSITE" id="PS50109"/>
    </source>
</evidence>
<dbReference type="InterPro" id="IPR005467">
    <property type="entry name" value="His_kinase_dom"/>
</dbReference>
<evidence type="ECO:0000256" key="7">
    <source>
        <dbReference type="ARBA" id="ARBA00022741"/>
    </source>
</evidence>
<comment type="caution">
    <text evidence="14">The sequence shown here is derived from an EMBL/GenBank/DDBJ whole genome shotgun (WGS) entry which is preliminary data.</text>
</comment>
<dbReference type="InterPro" id="IPR003661">
    <property type="entry name" value="HisK_dim/P_dom"/>
</dbReference>
<evidence type="ECO:0000256" key="11">
    <source>
        <dbReference type="ARBA" id="ARBA00023136"/>
    </source>
</evidence>
<keyword evidence="11 12" id="KW-0472">Membrane</keyword>
<evidence type="ECO:0000313" key="15">
    <source>
        <dbReference type="Proteomes" id="UP000779508"/>
    </source>
</evidence>
<dbReference type="Pfam" id="PF02518">
    <property type="entry name" value="HATPase_c"/>
    <property type="match status" value="1"/>
</dbReference>
<organism evidence="14 15">
    <name type="scientific">Alkaliphilus flagellatus</name>
    <dbReference type="NCBI Taxonomy" id="2841507"/>
    <lineage>
        <taxon>Bacteria</taxon>
        <taxon>Bacillati</taxon>
        <taxon>Bacillota</taxon>
        <taxon>Clostridia</taxon>
        <taxon>Peptostreptococcales</taxon>
        <taxon>Natronincolaceae</taxon>
        <taxon>Alkaliphilus</taxon>
    </lineage>
</organism>
<evidence type="ECO:0000256" key="2">
    <source>
        <dbReference type="ARBA" id="ARBA00004651"/>
    </source>
</evidence>
<keyword evidence="4" id="KW-1003">Cell membrane</keyword>
<dbReference type="EMBL" id="JAHLQK010000003">
    <property type="protein sequence ID" value="MBU5676339.1"/>
    <property type="molecule type" value="Genomic_DNA"/>
</dbReference>
<keyword evidence="5" id="KW-0597">Phosphoprotein</keyword>
<keyword evidence="12" id="KW-0812">Transmembrane</keyword>
<dbReference type="SMART" id="SM00387">
    <property type="entry name" value="HATPase_c"/>
    <property type="match status" value="1"/>
</dbReference>
<gene>
    <name evidence="14" type="ORF">KQI88_07910</name>
</gene>
<feature type="transmembrane region" description="Helical" evidence="12">
    <location>
        <begin position="37"/>
        <end position="59"/>
    </location>
</feature>
<reference evidence="14 15" key="1">
    <citation type="submission" date="2021-06" db="EMBL/GenBank/DDBJ databases">
        <authorList>
            <person name="Sun Q."/>
            <person name="Li D."/>
        </authorList>
    </citation>
    <scope>NUCLEOTIDE SEQUENCE [LARGE SCALE GENOMIC DNA]</scope>
    <source>
        <strain evidence="14 15">MSJ-5</strain>
    </source>
</reference>
<keyword evidence="15" id="KW-1185">Reference proteome</keyword>